<evidence type="ECO:0000256" key="1">
    <source>
        <dbReference type="ARBA" id="ARBA00004325"/>
    </source>
</evidence>
<keyword evidence="6" id="KW-0472">Membrane</keyword>
<dbReference type="PANTHER" id="PTHR24089">
    <property type="entry name" value="SOLUTE CARRIER FAMILY 25"/>
    <property type="match status" value="1"/>
</dbReference>
<dbReference type="STRING" id="42251.A0A2T6ZQG6"/>
<evidence type="ECO:0000256" key="7">
    <source>
        <dbReference type="SAM" id="MobiDB-lite"/>
    </source>
</evidence>
<name>A0A2T6ZQG6_TUBBO</name>
<evidence type="ECO:0000256" key="5">
    <source>
        <dbReference type="ARBA" id="ARBA00022989"/>
    </source>
</evidence>
<feature type="region of interest" description="Disordered" evidence="7">
    <location>
        <begin position="1"/>
        <end position="51"/>
    </location>
</feature>
<protein>
    <submittedName>
        <fullName evidence="8">Mitochondrial carrier domain-containing protein</fullName>
    </submittedName>
</protein>
<reference evidence="8 9" key="1">
    <citation type="submission" date="2017-04" db="EMBL/GenBank/DDBJ databases">
        <title>Draft genome sequence of Tuber borchii Vittad., a whitish edible truffle.</title>
        <authorList>
            <consortium name="DOE Joint Genome Institute"/>
            <person name="Murat C."/>
            <person name="Kuo A."/>
            <person name="Barry K.W."/>
            <person name="Clum A."/>
            <person name="Dockter R.B."/>
            <person name="Fauchery L."/>
            <person name="Iotti M."/>
            <person name="Kohler A."/>
            <person name="Labutti K."/>
            <person name="Lindquist E.A."/>
            <person name="Lipzen A."/>
            <person name="Ohm R.A."/>
            <person name="Wang M."/>
            <person name="Grigoriev I.V."/>
            <person name="Zambonelli A."/>
            <person name="Martin F.M."/>
        </authorList>
    </citation>
    <scope>NUCLEOTIDE SEQUENCE [LARGE SCALE GENOMIC DNA]</scope>
    <source>
        <strain evidence="8 9">Tbo3840</strain>
    </source>
</reference>
<evidence type="ECO:0000256" key="2">
    <source>
        <dbReference type="ARBA" id="ARBA00022692"/>
    </source>
</evidence>
<evidence type="ECO:0000256" key="3">
    <source>
        <dbReference type="ARBA" id="ARBA00022737"/>
    </source>
</evidence>
<dbReference type="GO" id="GO:0031966">
    <property type="term" value="C:mitochondrial membrane"/>
    <property type="evidence" value="ECO:0007669"/>
    <property type="project" value="UniProtKB-SubCell"/>
</dbReference>
<accession>A0A2T6ZQG6</accession>
<keyword evidence="4" id="KW-0999">Mitochondrion inner membrane</keyword>
<dbReference type="OrthoDB" id="77989at2759"/>
<keyword evidence="5" id="KW-1133">Transmembrane helix</keyword>
<keyword evidence="3" id="KW-0677">Repeat</keyword>
<evidence type="ECO:0000313" key="9">
    <source>
        <dbReference type="Proteomes" id="UP000244722"/>
    </source>
</evidence>
<dbReference type="InterPro" id="IPR023395">
    <property type="entry name" value="MCP_dom_sf"/>
</dbReference>
<comment type="caution">
    <text evidence="8">The sequence shown here is derived from an EMBL/GenBank/DDBJ whole genome shotgun (WGS) entry which is preliminary data.</text>
</comment>
<gene>
    <name evidence="8" type="ORF">B9Z19DRAFT_1049860</name>
</gene>
<dbReference type="Gene3D" id="1.50.40.10">
    <property type="entry name" value="Mitochondrial carrier domain"/>
    <property type="match status" value="1"/>
</dbReference>
<evidence type="ECO:0000313" key="8">
    <source>
        <dbReference type="EMBL" id="PUU77674.1"/>
    </source>
</evidence>
<proteinExistence type="predicted"/>
<keyword evidence="9" id="KW-1185">Reference proteome</keyword>
<dbReference type="AlphaFoldDB" id="A0A2T6ZQG6"/>
<dbReference type="EMBL" id="NESQ01000145">
    <property type="protein sequence ID" value="PUU77674.1"/>
    <property type="molecule type" value="Genomic_DNA"/>
</dbReference>
<dbReference type="SUPFAM" id="SSF103506">
    <property type="entry name" value="Mitochondrial carrier"/>
    <property type="match status" value="1"/>
</dbReference>
<evidence type="ECO:0000256" key="4">
    <source>
        <dbReference type="ARBA" id="ARBA00022792"/>
    </source>
</evidence>
<dbReference type="Proteomes" id="UP000244722">
    <property type="component" value="Unassembled WGS sequence"/>
</dbReference>
<keyword evidence="2" id="KW-0812">Transmembrane</keyword>
<comment type="subcellular location">
    <subcellularLocation>
        <location evidence="1">Mitochondrion membrane</location>
    </subcellularLocation>
</comment>
<evidence type="ECO:0000256" key="6">
    <source>
        <dbReference type="ARBA" id="ARBA00023136"/>
    </source>
</evidence>
<organism evidence="8 9">
    <name type="scientific">Tuber borchii</name>
    <name type="common">White truffle</name>
    <dbReference type="NCBI Taxonomy" id="42251"/>
    <lineage>
        <taxon>Eukaryota</taxon>
        <taxon>Fungi</taxon>
        <taxon>Dikarya</taxon>
        <taxon>Ascomycota</taxon>
        <taxon>Pezizomycotina</taxon>
        <taxon>Pezizomycetes</taxon>
        <taxon>Pezizales</taxon>
        <taxon>Tuberaceae</taxon>
        <taxon>Tuber</taxon>
    </lineage>
</organism>
<sequence>MSTHQGPNPLRPYYIPPPSIPPLNSSAPTPAPLPTASYSYPPAPTDTRSGGSILAEYSEYLEDQSPGEVIKGWFQQAAVQYSLQLIGQPFENSRTLLQCAVVPKGAGKRIVEVDEEEDVDDSASDDEDPPYFSESIVEEVDEDGVLRMRGVQKPSRGMGGRAGDAIGGGQKDRELRQLWMLETVPGRVSTVGEMLKALWSKEGYAGIWKGQNATFVYSILMRTLESWTGSFLSAVLSLPDPGMGEIADSADPLTSLGVAVAACTITALILAPIDIVRTRLIITPPTELPRNLLPNIRLLPSYTCPLSLILPTALHSALPSFISLGTPHFLRSRFGIDPVGNPTTFSLVTFLSSTAGLIVRLPLETALRRGQVAVTKPGKTVVPVGRYTGMFRAMWSVAREEDGGRYGVEGLYRGWRMGVWANVGVLGLGLFGVRGEPGEF</sequence>
<keyword evidence="4" id="KW-0496">Mitochondrion</keyword>